<feature type="domain" description="Formyl transferase N-terminal" evidence="7">
    <location>
        <begin position="5"/>
        <end position="189"/>
    </location>
</feature>
<dbReference type="NCBIfam" id="TIGR00639">
    <property type="entry name" value="PurN"/>
    <property type="match status" value="1"/>
</dbReference>
<dbReference type="Pfam" id="PF00551">
    <property type="entry name" value="Formyl_trans_N"/>
    <property type="match status" value="1"/>
</dbReference>
<dbReference type="EC" id="2.1.2.2" evidence="6"/>
<dbReference type="OrthoDB" id="9806170at2"/>
<dbReference type="EMBL" id="VFPG01000001">
    <property type="protein sequence ID" value="TQM30269.1"/>
    <property type="molecule type" value="Genomic_DNA"/>
</dbReference>
<accession>A0A543F8W7</accession>
<evidence type="ECO:0000256" key="4">
    <source>
        <dbReference type="ARBA" id="ARBA00038440"/>
    </source>
</evidence>
<keyword evidence="3 6" id="KW-0658">Purine biosynthesis</keyword>
<evidence type="ECO:0000313" key="9">
    <source>
        <dbReference type="Proteomes" id="UP000316331"/>
    </source>
</evidence>
<dbReference type="HAMAP" id="MF_01930">
    <property type="entry name" value="PurN"/>
    <property type="match status" value="1"/>
</dbReference>
<dbReference type="PANTHER" id="PTHR43369">
    <property type="entry name" value="PHOSPHORIBOSYLGLYCINAMIDE FORMYLTRANSFERASE"/>
    <property type="match status" value="1"/>
</dbReference>
<evidence type="ECO:0000256" key="2">
    <source>
        <dbReference type="ARBA" id="ARBA00022679"/>
    </source>
</evidence>
<comment type="function">
    <text evidence="6">Catalyzes the transfer of a formyl group from 10-formyltetrahydrofolate to 5-phospho-ribosyl-glycinamide (GAR), producing 5-phospho-ribosyl-N-formylglycinamide (FGAR) and tetrahydrofolate.</text>
</comment>
<feature type="binding site" evidence="6">
    <location>
        <position position="62"/>
    </location>
    <ligand>
        <name>(6R)-10-formyltetrahydrofolate</name>
        <dbReference type="ChEBI" id="CHEBI:195366"/>
    </ligand>
</feature>
<keyword evidence="2 6" id="KW-0808">Transferase</keyword>
<feature type="binding site" evidence="6">
    <location>
        <begin position="14"/>
        <end position="16"/>
    </location>
    <ligand>
        <name>N(1)-(5-phospho-beta-D-ribosyl)glycinamide</name>
        <dbReference type="ChEBI" id="CHEBI:143788"/>
    </ligand>
</feature>
<dbReference type="InterPro" id="IPR001555">
    <property type="entry name" value="GART_AS"/>
</dbReference>
<dbReference type="PROSITE" id="PS00373">
    <property type="entry name" value="GART"/>
    <property type="match status" value="1"/>
</dbReference>
<dbReference type="CDD" id="cd08645">
    <property type="entry name" value="FMT_core_GART"/>
    <property type="match status" value="1"/>
</dbReference>
<dbReference type="InterPro" id="IPR004607">
    <property type="entry name" value="GART"/>
</dbReference>
<reference evidence="8 9" key="1">
    <citation type="submission" date="2019-06" db="EMBL/GenBank/DDBJ databases">
        <title>Sequencing the genomes of 1000 actinobacteria strains.</title>
        <authorList>
            <person name="Klenk H.-P."/>
        </authorList>
    </citation>
    <scope>NUCLEOTIDE SEQUENCE [LARGE SCALE GENOMIC DNA]</scope>
    <source>
        <strain evidence="8 9">DSM 103495</strain>
    </source>
</reference>
<evidence type="ECO:0000256" key="5">
    <source>
        <dbReference type="ARBA" id="ARBA00047664"/>
    </source>
</evidence>
<dbReference type="GO" id="GO:0006189">
    <property type="term" value="P:'de novo' IMP biosynthetic process"/>
    <property type="evidence" value="ECO:0007669"/>
    <property type="project" value="UniProtKB-UniRule"/>
</dbReference>
<evidence type="ECO:0000256" key="1">
    <source>
        <dbReference type="ARBA" id="ARBA00005054"/>
    </source>
</evidence>
<evidence type="ECO:0000256" key="3">
    <source>
        <dbReference type="ARBA" id="ARBA00022755"/>
    </source>
</evidence>
<evidence type="ECO:0000256" key="6">
    <source>
        <dbReference type="HAMAP-Rule" id="MF_01930"/>
    </source>
</evidence>
<comment type="caution">
    <text evidence="8">The sequence shown here is derived from an EMBL/GenBank/DDBJ whole genome shotgun (WGS) entry which is preliminary data.</text>
</comment>
<dbReference type="InterPro" id="IPR002376">
    <property type="entry name" value="Formyl_transf_N"/>
</dbReference>
<dbReference type="UniPathway" id="UPA00074">
    <property type="reaction ID" value="UER00126"/>
</dbReference>
<name>A0A543F8W7_9NOCA</name>
<dbReference type="InterPro" id="IPR036477">
    <property type="entry name" value="Formyl_transf_N_sf"/>
</dbReference>
<organism evidence="8 9">
    <name type="scientific">Nocardia bhagyanarayanae</name>
    <dbReference type="NCBI Taxonomy" id="1215925"/>
    <lineage>
        <taxon>Bacteria</taxon>
        <taxon>Bacillati</taxon>
        <taxon>Actinomycetota</taxon>
        <taxon>Actinomycetes</taxon>
        <taxon>Mycobacteriales</taxon>
        <taxon>Nocardiaceae</taxon>
        <taxon>Nocardia</taxon>
    </lineage>
</organism>
<comment type="similarity">
    <text evidence="4 6">Belongs to the GART family.</text>
</comment>
<proteinExistence type="inferred from homology"/>
<evidence type="ECO:0000313" key="8">
    <source>
        <dbReference type="EMBL" id="TQM30269.1"/>
    </source>
</evidence>
<dbReference type="Gene3D" id="3.40.50.170">
    <property type="entry name" value="Formyl transferase, N-terminal domain"/>
    <property type="match status" value="1"/>
</dbReference>
<dbReference type="GO" id="GO:0005829">
    <property type="term" value="C:cytosol"/>
    <property type="evidence" value="ECO:0007669"/>
    <property type="project" value="TreeGrafter"/>
</dbReference>
<protein>
    <recommendedName>
        <fullName evidence="6">Phosphoribosylglycinamide formyltransferase</fullName>
        <ecNumber evidence="6">2.1.2.2</ecNumber>
    </recommendedName>
    <alternativeName>
        <fullName evidence="6">5'-phosphoribosylglycinamide transformylase</fullName>
    </alternativeName>
    <alternativeName>
        <fullName evidence="6">GAR transformylase</fullName>
        <shortName evidence="6">GART</shortName>
    </alternativeName>
</protein>
<dbReference type="RefSeq" id="WP_141808595.1">
    <property type="nucleotide sequence ID" value="NZ_VFPG01000001.1"/>
</dbReference>
<dbReference type="GO" id="GO:0004644">
    <property type="term" value="F:phosphoribosylglycinamide formyltransferase activity"/>
    <property type="evidence" value="ECO:0007669"/>
    <property type="project" value="UniProtKB-UniRule"/>
</dbReference>
<comment type="catalytic activity">
    <reaction evidence="5 6">
        <text>N(1)-(5-phospho-beta-D-ribosyl)glycinamide + (6R)-10-formyltetrahydrofolate = N(2)-formyl-N(1)-(5-phospho-beta-D-ribosyl)glycinamide + (6S)-5,6,7,8-tetrahydrofolate + H(+)</text>
        <dbReference type="Rhea" id="RHEA:15053"/>
        <dbReference type="ChEBI" id="CHEBI:15378"/>
        <dbReference type="ChEBI" id="CHEBI:57453"/>
        <dbReference type="ChEBI" id="CHEBI:143788"/>
        <dbReference type="ChEBI" id="CHEBI:147286"/>
        <dbReference type="ChEBI" id="CHEBI:195366"/>
        <dbReference type="EC" id="2.1.2.2"/>
    </reaction>
</comment>
<dbReference type="Proteomes" id="UP000316331">
    <property type="component" value="Unassembled WGS sequence"/>
</dbReference>
<feature type="binding site" evidence="6">
    <location>
        <position position="109"/>
    </location>
    <ligand>
        <name>(6R)-10-formyltetrahydrofolate</name>
        <dbReference type="ChEBI" id="CHEBI:195366"/>
    </ligand>
</feature>
<dbReference type="AlphaFoldDB" id="A0A543F8W7"/>
<comment type="caution">
    <text evidence="6">Lacks conserved residue(s) required for the propagation of feature annotation.</text>
</comment>
<sequence length="202" mass="21008">MARLRVAVLASGRGSNLRALHQASLEGDARFAVSLVIGNNSGAGALAYAREVGIPAVHMSGRTHPDPDELDEAMRAALVAHGTGLVVTAGYMKKLGPSTRGEFDSRIINVHPALLPRHGGKGMYGTAVHEAVLAAGDQVSGATVHFVTEEYDAGAIIARSEVPVLADDTVESLAERVLAAEHLLLPTVVQIIATRDAAPAEL</sequence>
<evidence type="ECO:0000259" key="7">
    <source>
        <dbReference type="Pfam" id="PF00551"/>
    </source>
</evidence>
<dbReference type="PANTHER" id="PTHR43369:SF2">
    <property type="entry name" value="PHOSPHORIBOSYLGLYCINAMIDE FORMYLTRANSFERASE"/>
    <property type="match status" value="1"/>
</dbReference>
<gene>
    <name evidence="6" type="primary">purN</name>
    <name evidence="8" type="ORF">FB390_1888</name>
</gene>
<keyword evidence="9" id="KW-1185">Reference proteome</keyword>
<dbReference type="SUPFAM" id="SSF53328">
    <property type="entry name" value="Formyltransferase"/>
    <property type="match status" value="1"/>
</dbReference>
<comment type="pathway">
    <text evidence="1 6">Purine metabolism; IMP biosynthesis via de novo pathway; N(2)-formyl-N(1)-(5-phospho-D-ribosyl)glycinamide from N(1)-(5-phospho-D-ribosyl)glycinamide (10-formyl THF route): step 1/1.</text>
</comment>
<feature type="site" description="Raises pKa of active site His" evidence="6">
    <location>
        <position position="152"/>
    </location>
</feature>
<feature type="active site" description="Proton donor" evidence="6">
    <location>
        <position position="111"/>
    </location>
</feature>